<dbReference type="KEGG" id="tso:IZ6_15190"/>
<evidence type="ECO:0000256" key="1">
    <source>
        <dbReference type="ARBA" id="ARBA00004651"/>
    </source>
</evidence>
<dbReference type="InterPro" id="IPR002781">
    <property type="entry name" value="TM_pro_TauE-like"/>
</dbReference>
<dbReference type="GO" id="GO:0005886">
    <property type="term" value="C:plasma membrane"/>
    <property type="evidence" value="ECO:0007669"/>
    <property type="project" value="UniProtKB-SubCell"/>
</dbReference>
<dbReference type="Proteomes" id="UP000515317">
    <property type="component" value="Chromosome"/>
</dbReference>
<name>A0A6S6QKB5_9HYPH</name>
<evidence type="ECO:0000256" key="7">
    <source>
        <dbReference type="ARBA" id="ARBA00023136"/>
    </source>
</evidence>
<gene>
    <name evidence="9" type="ORF">IZ6_15190</name>
</gene>
<evidence type="ECO:0000256" key="4">
    <source>
        <dbReference type="ARBA" id="ARBA00022475"/>
    </source>
</evidence>
<keyword evidence="7 8" id="KW-0472">Membrane</keyword>
<dbReference type="PANTHER" id="PTHR30269:SF0">
    <property type="entry name" value="MEMBRANE TRANSPORTER PROTEIN YFCA-RELATED"/>
    <property type="match status" value="1"/>
</dbReference>
<keyword evidence="5 8" id="KW-0812">Transmembrane</keyword>
<feature type="transmembrane region" description="Helical" evidence="8">
    <location>
        <begin position="104"/>
        <end position="124"/>
    </location>
</feature>
<sequence>MELSPDLILILAGVAFVAGFVDSIAGGGGLLNVPAMLLAGMDPVSTLATNKLQGMFGVGAASLQYVRHGVTSWRAMRWMMLASGVAALFGAALVTSLPTQHLKAALPFVLLVIALYFLLSPRLGDVEAEPRLKEGVFASTVVPAIGFYDGAIGPGTGSFFALGFITLRGEDILRATGKTKLLNFASNVGAFVFFLFAGKIVWLTGIGMAIGSVLGARLGATLAVKAGGKIIKPVLVLACSAMAIKLLSDPAHPIWAFFAG</sequence>
<evidence type="ECO:0000256" key="2">
    <source>
        <dbReference type="ARBA" id="ARBA00009142"/>
    </source>
</evidence>
<comment type="subcellular location">
    <subcellularLocation>
        <location evidence="1 8">Cell membrane</location>
        <topology evidence="1 8">Multi-pass membrane protein</topology>
    </subcellularLocation>
</comment>
<evidence type="ECO:0000256" key="8">
    <source>
        <dbReference type="RuleBase" id="RU363041"/>
    </source>
</evidence>
<evidence type="ECO:0000256" key="6">
    <source>
        <dbReference type="ARBA" id="ARBA00022989"/>
    </source>
</evidence>
<dbReference type="Pfam" id="PF01925">
    <property type="entry name" value="TauE"/>
    <property type="match status" value="1"/>
</dbReference>
<feature type="transmembrane region" description="Helical" evidence="8">
    <location>
        <begin position="78"/>
        <end position="97"/>
    </location>
</feature>
<comment type="similarity">
    <text evidence="2 8">Belongs to the 4-toluene sulfonate uptake permease (TSUP) (TC 2.A.102) family.</text>
</comment>
<organism evidence="9 10">
    <name type="scientific">Terrihabitans soli</name>
    <dbReference type="NCBI Taxonomy" id="708113"/>
    <lineage>
        <taxon>Bacteria</taxon>
        <taxon>Pseudomonadati</taxon>
        <taxon>Pseudomonadota</taxon>
        <taxon>Alphaproteobacteria</taxon>
        <taxon>Hyphomicrobiales</taxon>
        <taxon>Terrihabitans</taxon>
    </lineage>
</organism>
<evidence type="ECO:0000256" key="3">
    <source>
        <dbReference type="ARBA" id="ARBA00022448"/>
    </source>
</evidence>
<feature type="transmembrane region" description="Helical" evidence="8">
    <location>
        <begin position="188"/>
        <end position="210"/>
    </location>
</feature>
<dbReference type="PANTHER" id="PTHR30269">
    <property type="entry name" value="TRANSMEMBRANE PROTEIN YFCA"/>
    <property type="match status" value="1"/>
</dbReference>
<accession>A0A6S6QKB5</accession>
<dbReference type="InterPro" id="IPR052017">
    <property type="entry name" value="TSUP"/>
</dbReference>
<feature type="transmembrane region" description="Helical" evidence="8">
    <location>
        <begin position="7"/>
        <end position="31"/>
    </location>
</feature>
<evidence type="ECO:0000256" key="5">
    <source>
        <dbReference type="ARBA" id="ARBA00022692"/>
    </source>
</evidence>
<evidence type="ECO:0000313" key="10">
    <source>
        <dbReference type="Proteomes" id="UP000515317"/>
    </source>
</evidence>
<protein>
    <recommendedName>
        <fullName evidence="8">Probable membrane transporter protein</fullName>
    </recommendedName>
</protein>
<reference evidence="9 10" key="1">
    <citation type="submission" date="2020-08" db="EMBL/GenBank/DDBJ databases">
        <title>Genome sequence of Rhizobiales bacterium strain IZ6.</title>
        <authorList>
            <person name="Nakai R."/>
            <person name="Naganuma T."/>
        </authorList>
    </citation>
    <scope>NUCLEOTIDE SEQUENCE [LARGE SCALE GENOMIC DNA]</scope>
    <source>
        <strain evidence="9 10">IZ6</strain>
    </source>
</reference>
<keyword evidence="3" id="KW-0813">Transport</keyword>
<keyword evidence="10" id="KW-1185">Reference proteome</keyword>
<evidence type="ECO:0000313" key="9">
    <source>
        <dbReference type="EMBL" id="BCJ90784.1"/>
    </source>
</evidence>
<proteinExistence type="inferred from homology"/>
<keyword evidence="4 8" id="KW-1003">Cell membrane</keyword>
<feature type="transmembrane region" description="Helical" evidence="8">
    <location>
        <begin position="144"/>
        <end position="167"/>
    </location>
</feature>
<keyword evidence="6 8" id="KW-1133">Transmembrane helix</keyword>
<dbReference type="EMBL" id="AP023361">
    <property type="protein sequence ID" value="BCJ90784.1"/>
    <property type="molecule type" value="Genomic_DNA"/>
</dbReference>
<dbReference type="AlphaFoldDB" id="A0A6S6QKB5"/>